<gene>
    <name evidence="5" type="ORF">OM075_13945</name>
</gene>
<dbReference type="PROSITE" id="PS50005">
    <property type="entry name" value="TPR"/>
    <property type="match status" value="1"/>
</dbReference>
<dbReference type="AlphaFoldDB" id="A0AAE3M604"/>
<keyword evidence="6" id="KW-1185">Reference proteome</keyword>
<keyword evidence="2" id="KW-0802">TPR repeat</keyword>
<dbReference type="PANTHER" id="PTHR35038">
    <property type="entry name" value="DISSIMILATORY SULFITE REDUCTASE SIRA"/>
    <property type="match status" value="1"/>
</dbReference>
<keyword evidence="3" id="KW-0812">Transmembrane</keyword>
<dbReference type="RefSeq" id="WP_301191138.1">
    <property type="nucleotide sequence ID" value="NZ_JAPDPJ010000032.1"/>
</dbReference>
<dbReference type="InterPro" id="IPR006597">
    <property type="entry name" value="Sel1-like"/>
</dbReference>
<sequence length="763" mass="88366">MKNKKKMERISLIAMLVAIVSIPLYMFLHIYSDVADDSLEAHYVGREKCIECHLNEYNDWVGSDHDKAMDHANGSTVLGDFNNQSIQYNGLTHEMYKRDGKFFVLTDGETGKLQEFEVKFVFGYYPLQQYLVEFDKGRLQTLPITWDSKDHRWYHMAQELYKDGSIEYNNWLHWSNQAQNWNGMCADCHSTHVKKGYDINTDSYHTTYSEIDVSCETCHGPASNHLKWAAKAEYARSEADNYGLVVKTSGIDNKEYVDLCVRCHSRRSSIGDFIHHADIYNHTIPNLPSGESYHIDGQILDEDYVYASFTQSKMYMRDVKCNDCHNVHSTKRLYEDNRLCTQCHRADDYDTYNHHFHKSAGESGEAVIATDGVKFEVGEGTRCINCHMPAQFYMGVDYRNDHSMRIPRPDLTKTLGTPNACNQCHADKSVDWAIQYVNKWHGIGRPYQYGIAFHEAESASDNGFTDLVRIYRDETYPEIVRATTLQYLGMYYPDRSKDILLDAIGNSNGHIRYNALHNLNITDDDVFKIILGLLTDQTAAIRIESANKLSSIDPNQIPQKYKEAFQKANKEYLAMMEYNADFPTGKFNLANYYYNANNIPKAQEFYEKALQQDSLLHPVKVNLAILYYNQQQYNKAEKMFKDYLSFYPEDGNTLFSYALFLSDRKQYDQSLEMLVKAAKYAPDNARIAYNTAMMFDFKQNFSKAEEYLKRSIQISSGDSNYYVALLNLYVKYQQSNKVKSIAQTILQKFPDLQDREQLEALLK</sequence>
<reference evidence="5" key="1">
    <citation type="submission" date="2022-10" db="EMBL/GenBank/DDBJ databases">
        <authorList>
            <person name="Yu W.X."/>
        </authorList>
    </citation>
    <scope>NUCLEOTIDE SEQUENCE</scope>
    <source>
        <strain evidence="5">AAT</strain>
    </source>
</reference>
<dbReference type="Pfam" id="PF13432">
    <property type="entry name" value="TPR_16"/>
    <property type="match status" value="1"/>
</dbReference>
<evidence type="ECO:0000313" key="5">
    <source>
        <dbReference type="EMBL" id="MCW3787572.1"/>
    </source>
</evidence>
<keyword evidence="1" id="KW-0732">Signal</keyword>
<dbReference type="InterPro" id="IPR023155">
    <property type="entry name" value="Cyt_c-552/4"/>
</dbReference>
<dbReference type="PANTHER" id="PTHR35038:SF8">
    <property type="entry name" value="C-TYPE POLYHEME CYTOCHROME OMCC"/>
    <property type="match status" value="1"/>
</dbReference>
<dbReference type="Gene3D" id="1.10.1130.10">
    <property type="entry name" value="Flavocytochrome C3, Chain A"/>
    <property type="match status" value="2"/>
</dbReference>
<protein>
    <submittedName>
        <fullName evidence="5">Multiheme c-type cytochrome</fullName>
    </submittedName>
</protein>
<dbReference type="InterPro" id="IPR036280">
    <property type="entry name" value="Multihaem_cyt_sf"/>
</dbReference>
<dbReference type="SUPFAM" id="SSF48695">
    <property type="entry name" value="Multiheme cytochromes"/>
    <property type="match status" value="1"/>
</dbReference>
<organism evidence="5 6">
    <name type="scientific">Plebeiibacterium sediminum</name>
    <dbReference type="NCBI Taxonomy" id="2992112"/>
    <lineage>
        <taxon>Bacteria</taxon>
        <taxon>Pseudomonadati</taxon>
        <taxon>Bacteroidota</taxon>
        <taxon>Bacteroidia</taxon>
        <taxon>Marinilabiliales</taxon>
        <taxon>Marinilabiliaceae</taxon>
        <taxon>Plebeiibacterium</taxon>
    </lineage>
</organism>
<dbReference type="SMART" id="SM00671">
    <property type="entry name" value="SEL1"/>
    <property type="match status" value="2"/>
</dbReference>
<feature type="domain" description="Cytochrome c-552/4" evidence="4">
    <location>
        <begin position="174"/>
        <end position="220"/>
    </location>
</feature>
<proteinExistence type="predicted"/>
<dbReference type="SMART" id="SM00028">
    <property type="entry name" value="TPR"/>
    <property type="match status" value="4"/>
</dbReference>
<dbReference type="EMBL" id="JAPDPJ010000032">
    <property type="protein sequence ID" value="MCW3787572.1"/>
    <property type="molecule type" value="Genomic_DNA"/>
</dbReference>
<evidence type="ECO:0000256" key="2">
    <source>
        <dbReference type="PROSITE-ProRule" id="PRU00339"/>
    </source>
</evidence>
<evidence type="ECO:0000256" key="3">
    <source>
        <dbReference type="SAM" id="Phobius"/>
    </source>
</evidence>
<dbReference type="Pfam" id="PF13435">
    <property type="entry name" value="Cytochrome_C554"/>
    <property type="match status" value="1"/>
</dbReference>
<accession>A0AAE3M604</accession>
<feature type="transmembrane region" description="Helical" evidence="3">
    <location>
        <begin position="12"/>
        <end position="31"/>
    </location>
</feature>
<evidence type="ECO:0000313" key="6">
    <source>
        <dbReference type="Proteomes" id="UP001209229"/>
    </source>
</evidence>
<keyword evidence="3" id="KW-1133">Transmembrane helix</keyword>
<dbReference type="SUPFAM" id="SSF48452">
    <property type="entry name" value="TPR-like"/>
    <property type="match status" value="1"/>
</dbReference>
<evidence type="ECO:0000256" key="1">
    <source>
        <dbReference type="ARBA" id="ARBA00022729"/>
    </source>
</evidence>
<feature type="repeat" description="TPR" evidence="2">
    <location>
        <begin position="617"/>
        <end position="650"/>
    </location>
</feature>
<evidence type="ECO:0000259" key="4">
    <source>
        <dbReference type="Pfam" id="PF13435"/>
    </source>
</evidence>
<dbReference type="Gene3D" id="1.25.40.10">
    <property type="entry name" value="Tetratricopeptide repeat domain"/>
    <property type="match status" value="1"/>
</dbReference>
<name>A0AAE3M604_9BACT</name>
<dbReference type="InterPro" id="IPR019734">
    <property type="entry name" value="TPR_rpt"/>
</dbReference>
<comment type="caution">
    <text evidence="5">The sequence shown here is derived from an EMBL/GenBank/DDBJ whole genome shotgun (WGS) entry which is preliminary data.</text>
</comment>
<keyword evidence="3" id="KW-0472">Membrane</keyword>
<dbReference type="InterPro" id="IPR011990">
    <property type="entry name" value="TPR-like_helical_dom_sf"/>
</dbReference>
<dbReference type="Proteomes" id="UP001209229">
    <property type="component" value="Unassembled WGS sequence"/>
</dbReference>
<dbReference type="InterPro" id="IPR051829">
    <property type="entry name" value="Multiheme_Cytochr_ET"/>
</dbReference>